<reference evidence="13" key="1">
    <citation type="submission" date="2016-02" db="EMBL/GenBank/DDBJ databases">
        <title>Halorhodospira halochloris DSM-1059 complete genome, version 2.</title>
        <authorList>
            <person name="Tsukatani Y."/>
        </authorList>
    </citation>
    <scope>NUCLEOTIDE SEQUENCE</scope>
    <source>
        <strain evidence="13">DSM 1059</strain>
    </source>
</reference>
<evidence type="ECO:0000313" key="14">
    <source>
        <dbReference type="Proteomes" id="UP000218890"/>
    </source>
</evidence>
<accession>A0A0X8XCK8</accession>
<keyword evidence="4" id="KW-0813">Transport</keyword>
<dbReference type="RefSeq" id="WP_096409597.1">
    <property type="nucleotide sequence ID" value="NZ_AP017372.2"/>
</dbReference>
<organism evidence="13 14">
    <name type="scientific">Halorhodospira halochloris</name>
    <name type="common">Ectothiorhodospira halochloris</name>
    <dbReference type="NCBI Taxonomy" id="1052"/>
    <lineage>
        <taxon>Bacteria</taxon>
        <taxon>Pseudomonadati</taxon>
        <taxon>Pseudomonadota</taxon>
        <taxon>Gammaproteobacteria</taxon>
        <taxon>Chromatiales</taxon>
        <taxon>Ectothiorhodospiraceae</taxon>
        <taxon>Halorhodospira</taxon>
    </lineage>
</organism>
<dbReference type="SMART" id="SM01323">
    <property type="entry name" value="YajC"/>
    <property type="match status" value="1"/>
</dbReference>
<keyword evidence="8 12" id="KW-1133">Transmembrane helix</keyword>
<evidence type="ECO:0000256" key="8">
    <source>
        <dbReference type="ARBA" id="ARBA00022989"/>
    </source>
</evidence>
<dbReference type="NCBIfam" id="TIGR00739">
    <property type="entry name" value="yajC"/>
    <property type="match status" value="1"/>
</dbReference>
<dbReference type="GO" id="GO:0005886">
    <property type="term" value="C:plasma membrane"/>
    <property type="evidence" value="ECO:0007669"/>
    <property type="project" value="UniProtKB-SubCell"/>
</dbReference>
<keyword evidence="5" id="KW-1003">Cell membrane</keyword>
<keyword evidence="9" id="KW-0811">Translocation</keyword>
<dbReference type="PANTHER" id="PTHR33909">
    <property type="entry name" value="SEC TRANSLOCON ACCESSORY COMPLEX SUBUNIT YAJC"/>
    <property type="match status" value="1"/>
</dbReference>
<comment type="similarity">
    <text evidence="2">Belongs to the YajC family.</text>
</comment>
<feature type="region of interest" description="Disordered" evidence="11">
    <location>
        <begin position="104"/>
        <end position="125"/>
    </location>
</feature>
<dbReference type="OrthoDB" id="9811406at2"/>
<dbReference type="GO" id="GO:0015031">
    <property type="term" value="P:protein transport"/>
    <property type="evidence" value="ECO:0007669"/>
    <property type="project" value="UniProtKB-KW"/>
</dbReference>
<dbReference type="EMBL" id="AP017372">
    <property type="protein sequence ID" value="BAU58194.1"/>
    <property type="molecule type" value="Genomic_DNA"/>
</dbReference>
<protein>
    <recommendedName>
        <fullName evidence="3">Sec translocon accessory complex subunit YajC</fullName>
    </recommendedName>
</protein>
<evidence type="ECO:0000256" key="7">
    <source>
        <dbReference type="ARBA" id="ARBA00022927"/>
    </source>
</evidence>
<dbReference type="AlphaFoldDB" id="A0A0X8XCK8"/>
<evidence type="ECO:0000256" key="5">
    <source>
        <dbReference type="ARBA" id="ARBA00022475"/>
    </source>
</evidence>
<feature type="compositionally biased region" description="Basic and acidic residues" evidence="11">
    <location>
        <begin position="108"/>
        <end position="125"/>
    </location>
</feature>
<feature type="transmembrane region" description="Helical" evidence="12">
    <location>
        <begin position="22"/>
        <end position="40"/>
    </location>
</feature>
<comment type="subcellular location">
    <subcellularLocation>
        <location evidence="1">Cell membrane</location>
        <topology evidence="1">Single-pass membrane protein</topology>
    </subcellularLocation>
</comment>
<keyword evidence="10 12" id="KW-0472">Membrane</keyword>
<evidence type="ECO:0000256" key="11">
    <source>
        <dbReference type="SAM" id="MobiDB-lite"/>
    </source>
</evidence>
<dbReference type="Pfam" id="PF02699">
    <property type="entry name" value="YajC"/>
    <property type="match status" value="1"/>
</dbReference>
<name>A0A0X8XCK8_HALHR</name>
<keyword evidence="6 12" id="KW-0812">Transmembrane</keyword>
<gene>
    <name evidence="13" type="primary">yajC_2</name>
    <name evidence="13" type="ORF">HH1059_14890</name>
</gene>
<evidence type="ECO:0000256" key="3">
    <source>
        <dbReference type="ARBA" id="ARBA00014962"/>
    </source>
</evidence>
<keyword evidence="7" id="KW-0653">Protein transport</keyword>
<dbReference type="KEGG" id="hhk:HH1059_14890"/>
<dbReference type="PRINTS" id="PR01853">
    <property type="entry name" value="YAJCTRNLCASE"/>
</dbReference>
<keyword evidence="14" id="KW-1185">Reference proteome</keyword>
<proteinExistence type="inferred from homology"/>
<evidence type="ECO:0000256" key="4">
    <source>
        <dbReference type="ARBA" id="ARBA00022448"/>
    </source>
</evidence>
<evidence type="ECO:0000256" key="1">
    <source>
        <dbReference type="ARBA" id="ARBA00004162"/>
    </source>
</evidence>
<dbReference type="Proteomes" id="UP000218890">
    <property type="component" value="Chromosome"/>
</dbReference>
<evidence type="ECO:0000256" key="9">
    <source>
        <dbReference type="ARBA" id="ARBA00023010"/>
    </source>
</evidence>
<evidence type="ECO:0000256" key="6">
    <source>
        <dbReference type="ARBA" id="ARBA00022692"/>
    </source>
</evidence>
<dbReference type="PANTHER" id="PTHR33909:SF1">
    <property type="entry name" value="SEC TRANSLOCON ACCESSORY COMPLEX SUBUNIT YAJC"/>
    <property type="match status" value="1"/>
</dbReference>
<dbReference type="InterPro" id="IPR003849">
    <property type="entry name" value="Preprotein_translocase_YajC"/>
</dbReference>
<evidence type="ECO:0000256" key="12">
    <source>
        <dbReference type="SAM" id="Phobius"/>
    </source>
</evidence>
<sequence length="125" mass="14108">MLLDFFIAPAYAQQEPGTGDLVFFLVFTALLIAIFYFLLIRPQRKRMKEHQEMVEGLQVGDEVVTAGGELGRITRVSDDFVRLEVAQGVEWSIKREMVGEVLPQGTLDKARSGDDSRETETEQQS</sequence>
<evidence type="ECO:0000256" key="10">
    <source>
        <dbReference type="ARBA" id="ARBA00023136"/>
    </source>
</evidence>
<evidence type="ECO:0000256" key="2">
    <source>
        <dbReference type="ARBA" id="ARBA00006742"/>
    </source>
</evidence>
<evidence type="ECO:0000313" key="13">
    <source>
        <dbReference type="EMBL" id="BAU58194.1"/>
    </source>
</evidence>